<evidence type="ECO:0000256" key="1">
    <source>
        <dbReference type="SAM" id="Phobius"/>
    </source>
</evidence>
<reference evidence="2 3" key="1">
    <citation type="submission" date="2020-05" db="EMBL/GenBank/DDBJ databases">
        <title>Parvularcula mediterraneae sp. nov., isolated from polypropylene straw from shallow seawater of the seashore of Laganas in Zakynthos island, Greece.</title>
        <authorList>
            <person name="Szabo I."/>
            <person name="Al-Omari J."/>
            <person name="Rado J."/>
            <person name="Szerdahelyi G.S."/>
        </authorList>
    </citation>
    <scope>NUCLEOTIDE SEQUENCE [LARGE SCALE GENOMIC DNA]</scope>
    <source>
        <strain evidence="2 3">ZS-1/3</strain>
    </source>
</reference>
<organism evidence="2 3">
    <name type="scientific">Parvularcula mediterranea</name>
    <dbReference type="NCBI Taxonomy" id="2732508"/>
    <lineage>
        <taxon>Bacteria</taxon>
        <taxon>Pseudomonadati</taxon>
        <taxon>Pseudomonadota</taxon>
        <taxon>Alphaproteobacteria</taxon>
        <taxon>Parvularculales</taxon>
        <taxon>Parvularculaceae</taxon>
        <taxon>Parvularcula</taxon>
    </lineage>
</organism>
<evidence type="ECO:0008006" key="4">
    <source>
        <dbReference type="Google" id="ProtNLM"/>
    </source>
</evidence>
<proteinExistence type="predicted"/>
<evidence type="ECO:0000313" key="3">
    <source>
        <dbReference type="Proteomes" id="UP000536835"/>
    </source>
</evidence>
<dbReference type="AlphaFoldDB" id="A0A7Y3RNP2"/>
<feature type="transmembrane region" description="Helical" evidence="1">
    <location>
        <begin position="91"/>
        <end position="110"/>
    </location>
</feature>
<dbReference type="EMBL" id="JABFCX010000003">
    <property type="protein sequence ID" value="NNU17459.1"/>
    <property type="molecule type" value="Genomic_DNA"/>
</dbReference>
<accession>A0A7Y3RNP2</accession>
<gene>
    <name evidence="2" type="ORF">HK107_14090</name>
</gene>
<feature type="transmembrane region" description="Helical" evidence="1">
    <location>
        <begin position="57"/>
        <end position="79"/>
    </location>
</feature>
<dbReference type="RefSeq" id="WP_173200907.1">
    <property type="nucleotide sequence ID" value="NZ_JABFCX010000003.1"/>
</dbReference>
<name>A0A7Y3RNP2_9PROT</name>
<comment type="caution">
    <text evidence="2">The sequence shown here is derived from an EMBL/GenBank/DDBJ whole genome shotgun (WGS) entry which is preliminary data.</text>
</comment>
<keyword evidence="1" id="KW-0472">Membrane</keyword>
<keyword evidence="3" id="KW-1185">Reference proteome</keyword>
<protein>
    <recommendedName>
        <fullName evidence="4">SHOCT domain-containing protein</fullName>
    </recommendedName>
</protein>
<keyword evidence="1" id="KW-0812">Transmembrane</keyword>
<sequence length="203" mass="22822">METLKQNSRGNSVEIELGETSFRLRSVIDKQMADRRINYGQVPFDFHDEAMVKGPAWLSWIGLILGGAWALIAALELSGVTPIEDTVGDRIAMLTVGTLIAVAGGARLVWLRRRGGKFKVFANDHFQFALLDDDDFPAIHKALSERRDAELRRDLFKVEPELGEEENRSRLSWLVDRGVITREEYETAMAEVEAACADRQVGF</sequence>
<dbReference type="Proteomes" id="UP000536835">
    <property type="component" value="Unassembled WGS sequence"/>
</dbReference>
<keyword evidence="1" id="KW-1133">Transmembrane helix</keyword>
<evidence type="ECO:0000313" key="2">
    <source>
        <dbReference type="EMBL" id="NNU17459.1"/>
    </source>
</evidence>